<keyword evidence="6" id="KW-0477">Merozoite</keyword>
<feature type="chain" id="PRO_5005322721" evidence="4">
    <location>
        <begin position="29"/>
        <end position="479"/>
    </location>
</feature>
<organism evidence="6 7">
    <name type="scientific">Plasmodium vivax (strain Brazil I)</name>
    <dbReference type="NCBI Taxonomy" id="1033975"/>
    <lineage>
        <taxon>Eukaryota</taxon>
        <taxon>Sar</taxon>
        <taxon>Alveolata</taxon>
        <taxon>Apicomplexa</taxon>
        <taxon>Aconoidasida</taxon>
        <taxon>Haemosporida</taxon>
        <taxon>Plasmodiidae</taxon>
        <taxon>Plasmodium</taxon>
        <taxon>Plasmodium (Plasmodium)</taxon>
    </lineage>
</organism>
<evidence type="ECO:0000256" key="2">
    <source>
        <dbReference type="ARBA" id="ARBA00023157"/>
    </source>
</evidence>
<protein>
    <submittedName>
        <fullName evidence="6">Merozoite surface protein 10</fullName>
    </submittedName>
</protein>
<dbReference type="AlphaFoldDB" id="A0A0J9SS55"/>
<keyword evidence="4" id="KW-0732">Signal</keyword>
<feature type="region of interest" description="Disordered" evidence="3">
    <location>
        <begin position="57"/>
        <end position="95"/>
    </location>
</feature>
<gene>
    <name evidence="6" type="ORF">PVBG_01156</name>
</gene>
<keyword evidence="2" id="KW-1015">Disulfide bond</keyword>
<evidence type="ECO:0000313" key="6">
    <source>
        <dbReference type="EMBL" id="KMZ85646.1"/>
    </source>
</evidence>
<dbReference type="SUPFAM" id="SSF57196">
    <property type="entry name" value="EGF/Laminin"/>
    <property type="match status" value="2"/>
</dbReference>
<feature type="compositionally biased region" description="Basic and acidic residues" evidence="3">
    <location>
        <begin position="218"/>
        <end position="249"/>
    </location>
</feature>
<feature type="domain" description="NELL2-like EGF" evidence="5">
    <location>
        <begin position="417"/>
        <end position="453"/>
    </location>
</feature>
<reference evidence="6 7" key="1">
    <citation type="submission" date="2011-08" db="EMBL/GenBank/DDBJ databases">
        <title>The Genome Sequence of Plasmodium vivax Brazil I.</title>
        <authorList>
            <consortium name="The Broad Institute Genome Sequencing Platform"/>
            <consortium name="The Broad Institute Genome Sequencing Center for Infectious Disease"/>
            <person name="Neafsey D."/>
            <person name="Carlton J."/>
            <person name="Barnwell J."/>
            <person name="Collins W."/>
            <person name="Escalante A."/>
            <person name="Mullikin J."/>
            <person name="Saul A."/>
            <person name="Guigo R."/>
            <person name="Camara F."/>
            <person name="Young S.K."/>
            <person name="Zeng Q."/>
            <person name="Gargeya S."/>
            <person name="Fitzgerald M."/>
            <person name="Haas B."/>
            <person name="Abouelleil A."/>
            <person name="Alvarado L."/>
            <person name="Arachchi H.M."/>
            <person name="Berlin A."/>
            <person name="Brown A."/>
            <person name="Chapman S.B."/>
            <person name="Chen Z."/>
            <person name="Dunbar C."/>
            <person name="Freedman E."/>
            <person name="Gearin G."/>
            <person name="Gellesch M."/>
            <person name="Goldberg J."/>
            <person name="Griggs A."/>
            <person name="Gujja S."/>
            <person name="Heiman D."/>
            <person name="Howarth C."/>
            <person name="Larson L."/>
            <person name="Lui A."/>
            <person name="MacDonald P.J.P."/>
            <person name="Montmayeur A."/>
            <person name="Murphy C."/>
            <person name="Neiman D."/>
            <person name="Pearson M."/>
            <person name="Priest M."/>
            <person name="Roberts A."/>
            <person name="Saif S."/>
            <person name="Shea T."/>
            <person name="Shenoy N."/>
            <person name="Sisk P."/>
            <person name="Stolte C."/>
            <person name="Sykes S."/>
            <person name="Wortman J."/>
            <person name="Nusbaum C."/>
            <person name="Birren B."/>
        </authorList>
    </citation>
    <scope>NUCLEOTIDE SEQUENCE [LARGE SCALE GENOMIC DNA]</scope>
    <source>
        <strain evidence="6 7">Brazil I</strain>
    </source>
</reference>
<evidence type="ECO:0000256" key="1">
    <source>
        <dbReference type="ARBA" id="ARBA00022536"/>
    </source>
</evidence>
<dbReference type="Pfam" id="PF12947">
    <property type="entry name" value="EGF_3"/>
    <property type="match status" value="1"/>
</dbReference>
<dbReference type="Proteomes" id="UP000053327">
    <property type="component" value="Unassembled WGS sequence"/>
</dbReference>
<feature type="region of interest" description="Disordered" evidence="3">
    <location>
        <begin position="107"/>
        <end position="130"/>
    </location>
</feature>
<evidence type="ECO:0000256" key="3">
    <source>
        <dbReference type="SAM" id="MobiDB-lite"/>
    </source>
</evidence>
<feature type="region of interest" description="Disordered" evidence="3">
    <location>
        <begin position="173"/>
        <end position="316"/>
    </location>
</feature>
<feature type="signal peptide" evidence="4">
    <location>
        <begin position="1"/>
        <end position="28"/>
    </location>
</feature>
<feature type="compositionally biased region" description="Polar residues" evidence="3">
    <location>
        <begin position="57"/>
        <end position="77"/>
    </location>
</feature>
<sequence>MKRAKCNKSLTFTIFLLLYVNGAVHVSANELNGTDGGDVPNQKDITKDYSIFERITSEGQSASGKDDSPISQSNTPQGEEASDGKQGNTPLDEKNSAKDVEAHFIREGHDKVTHSDVGTEEGKATGHVQKNANLRSTSYFSTQGAVSQAYNFVQENHPQLDNNGANVEQVARGQDDVGSTENGEGNSGGEGNPLGSDKPGGKPEDASKDTPGNNPEESPNRNQEKGEKEKKERGDTDNPNRGKTSEKADQQGGNHPNGLSPDEKNNPKTHNNHSESITNPGDVGALDGEENGEGDDQTGISPTEEHPTGDAPPSDHAEKIKNTLLKEGIDLKETTSMIDNAVYNMEQFILKTKFYTTAIRNFVHFKVNHICEYSKCGANARCYIVEKDKEECRCRANYMPDDSVDYFKCIPMVEKDCSKENGNCDVNAECSIDKNKDIKCQCKFNYIGDGIFCVMGSQAKQSLCLLLLLLICLLHKFLF</sequence>
<dbReference type="EMBL" id="KQ234829">
    <property type="protein sequence ID" value="KMZ85646.1"/>
    <property type="molecule type" value="Genomic_DNA"/>
</dbReference>
<accession>A0A0J9SS55</accession>
<feature type="compositionally biased region" description="Basic and acidic residues" evidence="3">
    <location>
        <begin position="199"/>
        <end position="208"/>
    </location>
</feature>
<keyword evidence="1" id="KW-0245">EGF-like domain</keyword>
<evidence type="ECO:0000313" key="7">
    <source>
        <dbReference type="Proteomes" id="UP000053327"/>
    </source>
</evidence>
<proteinExistence type="predicted"/>
<dbReference type="Gene3D" id="2.10.25.10">
    <property type="entry name" value="Laminin"/>
    <property type="match status" value="1"/>
</dbReference>
<name>A0A0J9SS55_PLAV1</name>
<evidence type="ECO:0000259" key="5">
    <source>
        <dbReference type="Pfam" id="PF12947"/>
    </source>
</evidence>
<evidence type="ECO:0000256" key="4">
    <source>
        <dbReference type="SAM" id="SignalP"/>
    </source>
</evidence>
<dbReference type="InterPro" id="IPR024731">
    <property type="entry name" value="NELL2-like_EGF"/>
</dbReference>
<dbReference type="OrthoDB" id="286301at2759"/>
<feature type="compositionally biased region" description="Acidic residues" evidence="3">
    <location>
        <begin position="287"/>
        <end position="296"/>
    </location>
</feature>
<feature type="compositionally biased region" description="Basic and acidic residues" evidence="3">
    <location>
        <begin position="303"/>
        <end position="316"/>
    </location>
</feature>